<evidence type="ECO:0000313" key="4">
    <source>
        <dbReference type="Proteomes" id="UP000313359"/>
    </source>
</evidence>
<feature type="region of interest" description="Disordered" evidence="1">
    <location>
        <begin position="172"/>
        <end position="196"/>
    </location>
</feature>
<dbReference type="Pfam" id="PF13391">
    <property type="entry name" value="HNH_2"/>
    <property type="match status" value="1"/>
</dbReference>
<name>A0A5C2RZ05_9APHY</name>
<evidence type="ECO:0000259" key="2">
    <source>
        <dbReference type="Pfam" id="PF13391"/>
    </source>
</evidence>
<protein>
    <recommendedName>
        <fullName evidence="2">HNH nuclease domain-containing protein</fullName>
    </recommendedName>
</protein>
<evidence type="ECO:0000256" key="1">
    <source>
        <dbReference type="SAM" id="MobiDB-lite"/>
    </source>
</evidence>
<feature type="domain" description="HNH nuclease" evidence="2">
    <location>
        <begin position="33"/>
        <end position="96"/>
    </location>
</feature>
<dbReference type="InterPro" id="IPR003615">
    <property type="entry name" value="HNH_nuc"/>
</dbReference>
<sequence length="270" mass="30957">MAKDSRRRLQLRARYARSASLMSKAVKEQDKHCIITEFSRSIQNAHVLPRDQSAWFELHSMDLYCHNPQALIDDTANGLALRSDVLECFDRCSFVFFPLDDSTYLAYIVGGSESHYVELLHRRPVVMPERVSEFFLYARFAYNILAHVRPWWTKYGATIPVQRLQVKGAMTGAKDHAGPLHPSETSSSSESLSDVQTLEKEERWTARWKARFPDLNEESVDPPDTRIFSHPDSLRIRRLADAYMAKNPQIFMSSSGSRLHDDGSALYAED</sequence>
<dbReference type="OrthoDB" id="2793280at2759"/>
<gene>
    <name evidence="3" type="ORF">L227DRAFT_283113</name>
</gene>
<dbReference type="Proteomes" id="UP000313359">
    <property type="component" value="Unassembled WGS sequence"/>
</dbReference>
<dbReference type="EMBL" id="ML122289">
    <property type="protein sequence ID" value="RPD56259.1"/>
    <property type="molecule type" value="Genomic_DNA"/>
</dbReference>
<accession>A0A5C2RZ05</accession>
<keyword evidence="4" id="KW-1185">Reference proteome</keyword>
<proteinExistence type="predicted"/>
<feature type="compositionally biased region" description="Low complexity" evidence="1">
    <location>
        <begin position="183"/>
        <end position="193"/>
    </location>
</feature>
<dbReference type="AlphaFoldDB" id="A0A5C2RZ05"/>
<evidence type="ECO:0000313" key="3">
    <source>
        <dbReference type="EMBL" id="RPD56259.1"/>
    </source>
</evidence>
<organism evidence="3 4">
    <name type="scientific">Lentinus tigrinus ALCF2SS1-6</name>
    <dbReference type="NCBI Taxonomy" id="1328759"/>
    <lineage>
        <taxon>Eukaryota</taxon>
        <taxon>Fungi</taxon>
        <taxon>Dikarya</taxon>
        <taxon>Basidiomycota</taxon>
        <taxon>Agaricomycotina</taxon>
        <taxon>Agaricomycetes</taxon>
        <taxon>Polyporales</taxon>
        <taxon>Polyporaceae</taxon>
        <taxon>Lentinus</taxon>
    </lineage>
</organism>
<reference evidence="3" key="1">
    <citation type="journal article" date="2018" name="Genome Biol. Evol.">
        <title>Genomics and development of Lentinus tigrinus, a white-rot wood-decaying mushroom with dimorphic fruiting bodies.</title>
        <authorList>
            <person name="Wu B."/>
            <person name="Xu Z."/>
            <person name="Knudson A."/>
            <person name="Carlson A."/>
            <person name="Chen N."/>
            <person name="Kovaka S."/>
            <person name="LaButti K."/>
            <person name="Lipzen A."/>
            <person name="Pennachio C."/>
            <person name="Riley R."/>
            <person name="Schakwitz W."/>
            <person name="Umezawa K."/>
            <person name="Ohm R.A."/>
            <person name="Grigoriev I.V."/>
            <person name="Nagy L.G."/>
            <person name="Gibbons J."/>
            <person name="Hibbett D."/>
        </authorList>
    </citation>
    <scope>NUCLEOTIDE SEQUENCE [LARGE SCALE GENOMIC DNA]</scope>
    <source>
        <strain evidence="3">ALCF2SS1-6</strain>
    </source>
</reference>